<dbReference type="SUPFAM" id="SSF51215">
    <property type="entry name" value="Regulatory protein AraC"/>
    <property type="match status" value="1"/>
</dbReference>
<dbReference type="EMBL" id="JBHMCE010000009">
    <property type="protein sequence ID" value="MFB9530546.1"/>
    <property type="molecule type" value="Genomic_DNA"/>
</dbReference>
<keyword evidence="2" id="KW-0238">DNA-binding</keyword>
<dbReference type="SMART" id="SM00342">
    <property type="entry name" value="HTH_ARAC"/>
    <property type="match status" value="1"/>
</dbReference>
<evidence type="ECO:0000256" key="1">
    <source>
        <dbReference type="ARBA" id="ARBA00023015"/>
    </source>
</evidence>
<evidence type="ECO:0000256" key="2">
    <source>
        <dbReference type="ARBA" id="ARBA00023125"/>
    </source>
</evidence>
<feature type="domain" description="HTH araC/xylS-type" evidence="4">
    <location>
        <begin position="216"/>
        <end position="317"/>
    </location>
</feature>
<protein>
    <submittedName>
        <fullName evidence="5">Helix-turn-helix domain-containing protein</fullName>
    </submittedName>
</protein>
<dbReference type="PROSITE" id="PS01124">
    <property type="entry name" value="HTH_ARAC_FAMILY_2"/>
    <property type="match status" value="1"/>
</dbReference>
<evidence type="ECO:0000313" key="5">
    <source>
        <dbReference type="EMBL" id="MFB9530546.1"/>
    </source>
</evidence>
<gene>
    <name evidence="5" type="ORF">ACFFRN_28460</name>
</gene>
<organism evidence="5 6">
    <name type="scientific">Nonomuraea roseola</name>
    <dbReference type="NCBI Taxonomy" id="46179"/>
    <lineage>
        <taxon>Bacteria</taxon>
        <taxon>Bacillati</taxon>
        <taxon>Actinomycetota</taxon>
        <taxon>Actinomycetes</taxon>
        <taxon>Streptosporangiales</taxon>
        <taxon>Streptosporangiaceae</taxon>
        <taxon>Nonomuraea</taxon>
    </lineage>
</organism>
<proteinExistence type="predicted"/>
<dbReference type="PANTHER" id="PTHR46796">
    <property type="entry name" value="HTH-TYPE TRANSCRIPTIONAL ACTIVATOR RHAS-RELATED"/>
    <property type="match status" value="1"/>
</dbReference>
<dbReference type="RefSeq" id="WP_346121243.1">
    <property type="nucleotide sequence ID" value="NZ_BAAAXC010000012.1"/>
</dbReference>
<dbReference type="InterPro" id="IPR035418">
    <property type="entry name" value="AraC-bd_2"/>
</dbReference>
<keyword evidence="3" id="KW-0804">Transcription</keyword>
<keyword evidence="1" id="KW-0805">Transcription regulation</keyword>
<reference evidence="5 6" key="1">
    <citation type="submission" date="2024-09" db="EMBL/GenBank/DDBJ databases">
        <authorList>
            <person name="Sun Q."/>
            <person name="Mori K."/>
        </authorList>
    </citation>
    <scope>NUCLEOTIDE SEQUENCE [LARGE SCALE GENOMIC DNA]</scope>
    <source>
        <strain evidence="5 6">JCM 3323</strain>
    </source>
</reference>
<name>A0ABV5Q4Z7_9ACTN</name>
<dbReference type="InterPro" id="IPR009057">
    <property type="entry name" value="Homeodomain-like_sf"/>
</dbReference>
<dbReference type="Proteomes" id="UP001589646">
    <property type="component" value="Unassembled WGS sequence"/>
</dbReference>
<dbReference type="InterPro" id="IPR018060">
    <property type="entry name" value="HTH_AraC"/>
</dbReference>
<dbReference type="Gene3D" id="1.10.10.60">
    <property type="entry name" value="Homeodomain-like"/>
    <property type="match status" value="1"/>
</dbReference>
<dbReference type="InterPro" id="IPR050204">
    <property type="entry name" value="AraC_XylS_family_regulators"/>
</dbReference>
<sequence>MTFIALQSTDLPPSQRFDWWCDLISHDVAPTRITTDHTDDFRATAGAIDLSDLRITTMSFPTLRSERTPALIRRSDPEMYELTLITGGEMWISQAGKDTRMHAGDLVLWETSHPYDGGAFEGTSRAIILHLPRARLPLPGKKVDELLARRMPARAGMAAILAHYLRNLVRQASSMALVDLRRLGTLTLDLAMAFIAHRLNAQDRLPPETQQQALRVRIRAFVEHNLGDPHLSPAAIAAHHHISVRYLHLLFQRPETTLMAWVRQRRLESCRADLADPHLRAHSIKDIAARWGFTQATDFSRSFRRAYGMPPKDYRHSVLGSP</sequence>
<dbReference type="PRINTS" id="PR00032">
    <property type="entry name" value="HTHARAC"/>
</dbReference>
<dbReference type="SUPFAM" id="SSF46689">
    <property type="entry name" value="Homeodomain-like"/>
    <property type="match status" value="1"/>
</dbReference>
<accession>A0ABV5Q4Z7</accession>
<keyword evidence="6" id="KW-1185">Reference proteome</keyword>
<evidence type="ECO:0000313" key="6">
    <source>
        <dbReference type="Proteomes" id="UP001589646"/>
    </source>
</evidence>
<dbReference type="InterPro" id="IPR037923">
    <property type="entry name" value="HTH-like"/>
</dbReference>
<dbReference type="Pfam" id="PF12833">
    <property type="entry name" value="HTH_18"/>
    <property type="match status" value="1"/>
</dbReference>
<dbReference type="InterPro" id="IPR020449">
    <property type="entry name" value="Tscrpt_reg_AraC-type_HTH"/>
</dbReference>
<comment type="caution">
    <text evidence="5">The sequence shown here is derived from an EMBL/GenBank/DDBJ whole genome shotgun (WGS) entry which is preliminary data.</text>
</comment>
<evidence type="ECO:0000259" key="4">
    <source>
        <dbReference type="PROSITE" id="PS01124"/>
    </source>
</evidence>
<dbReference type="Pfam" id="PF14525">
    <property type="entry name" value="AraC_binding_2"/>
    <property type="match status" value="1"/>
</dbReference>
<dbReference type="PANTHER" id="PTHR46796:SF6">
    <property type="entry name" value="ARAC SUBFAMILY"/>
    <property type="match status" value="1"/>
</dbReference>
<evidence type="ECO:0000256" key="3">
    <source>
        <dbReference type="ARBA" id="ARBA00023163"/>
    </source>
</evidence>